<dbReference type="SUPFAM" id="SSF53335">
    <property type="entry name" value="S-adenosyl-L-methionine-dependent methyltransferases"/>
    <property type="match status" value="1"/>
</dbReference>
<keyword evidence="1" id="KW-0812">Transmembrane</keyword>
<evidence type="ECO:0000256" key="1">
    <source>
        <dbReference type="SAM" id="Phobius"/>
    </source>
</evidence>
<feature type="transmembrane region" description="Helical" evidence="1">
    <location>
        <begin position="135"/>
        <end position="151"/>
    </location>
</feature>
<dbReference type="Proteomes" id="UP000183758">
    <property type="component" value="Unassembled WGS sequence"/>
</dbReference>
<organism evidence="2 3">
    <name type="scientific">Candidatus Roizmanbacteria bacterium CG2_30_33_16</name>
    <dbReference type="NCBI Taxonomy" id="1805340"/>
    <lineage>
        <taxon>Bacteria</taxon>
        <taxon>Candidatus Roizmaniibacteriota</taxon>
    </lineage>
</organism>
<evidence type="ECO:0008006" key="4">
    <source>
        <dbReference type="Google" id="ProtNLM"/>
    </source>
</evidence>
<keyword evidence="1" id="KW-1133">Transmembrane helix</keyword>
<reference evidence="2 3" key="1">
    <citation type="journal article" date="2016" name="Environ. Microbiol.">
        <title>Genomic resolution of a cold subsurface aquifer community provides metabolic insights for novel microbes adapted to high CO concentrations.</title>
        <authorList>
            <person name="Probst A.J."/>
            <person name="Castelle C.J."/>
            <person name="Singh A."/>
            <person name="Brown C.T."/>
            <person name="Anantharaman K."/>
            <person name="Sharon I."/>
            <person name="Hug L.A."/>
            <person name="Burstein D."/>
            <person name="Emerson J.B."/>
            <person name="Thomas B.C."/>
            <person name="Banfield J.F."/>
        </authorList>
    </citation>
    <scope>NUCLEOTIDE SEQUENCE [LARGE SCALE GENOMIC DNA]</scope>
    <source>
        <strain evidence="2">CG2_30_33_16</strain>
    </source>
</reference>
<gene>
    <name evidence="2" type="ORF">AUK04_01500</name>
</gene>
<feature type="transmembrane region" description="Helical" evidence="1">
    <location>
        <begin position="96"/>
        <end position="115"/>
    </location>
</feature>
<evidence type="ECO:0000313" key="2">
    <source>
        <dbReference type="EMBL" id="OIP85210.1"/>
    </source>
</evidence>
<keyword evidence="1" id="KW-0472">Membrane</keyword>
<sequence>MVYKKYSFKKIINPAHYVKDEIKEIIRRIINKTNNFDIIDFGAGTERLTIPLLKSGFKVVAADIDKNSLEQLKKNAKKIGKEKNLKIAKEIKKAKYYSYIVGCDILHHVNVSQYFQVFYKALDHNGKIIFSEPNAFHLFWWFFVIIFLNFNDEKGIVHCNFFSLSQKVKQAGFRDIKINGFGLFPPQMFENFKNLSRLNYLLGKSPFLKLFAYRLIIEASK</sequence>
<proteinExistence type="predicted"/>
<dbReference type="InterPro" id="IPR029063">
    <property type="entry name" value="SAM-dependent_MTases_sf"/>
</dbReference>
<protein>
    <recommendedName>
        <fullName evidence="4">Methyltransferase domain-containing protein</fullName>
    </recommendedName>
</protein>
<evidence type="ECO:0000313" key="3">
    <source>
        <dbReference type="Proteomes" id="UP000183758"/>
    </source>
</evidence>
<dbReference type="EMBL" id="MNZM01000033">
    <property type="protein sequence ID" value="OIP85210.1"/>
    <property type="molecule type" value="Genomic_DNA"/>
</dbReference>
<dbReference type="AlphaFoldDB" id="A0A1J5HTT1"/>
<dbReference type="Gene3D" id="3.40.50.150">
    <property type="entry name" value="Vaccinia Virus protein VP39"/>
    <property type="match status" value="1"/>
</dbReference>
<dbReference type="Pfam" id="PF13489">
    <property type="entry name" value="Methyltransf_23"/>
    <property type="match status" value="1"/>
</dbReference>
<accession>A0A1J5HTT1</accession>
<comment type="caution">
    <text evidence="2">The sequence shown here is derived from an EMBL/GenBank/DDBJ whole genome shotgun (WGS) entry which is preliminary data.</text>
</comment>
<name>A0A1J5HTT1_9BACT</name>